<evidence type="ECO:0000259" key="2">
    <source>
        <dbReference type="Pfam" id="PF25164"/>
    </source>
</evidence>
<reference evidence="3 4" key="1">
    <citation type="submission" date="2021-05" db="EMBL/GenBank/DDBJ databases">
        <title>A Polyphasic approach of four new species of the genus Ohtaekwangia: Ohtaekwangia histidinii sp. nov., Ohtaekwangia cretensis sp. nov., Ohtaekwangia indiensis sp. nov., Ohtaekwangia reichenbachii sp. nov. from diverse environment.</title>
        <authorList>
            <person name="Octaviana S."/>
        </authorList>
    </citation>
    <scope>NUCLEOTIDE SEQUENCE [LARGE SCALE GENOMIC DNA]</scope>
    <source>
        <strain evidence="3 4">PWU4</strain>
    </source>
</reference>
<dbReference type="InterPro" id="IPR010330">
    <property type="entry name" value="CoiA_nuc"/>
</dbReference>
<protein>
    <submittedName>
        <fullName evidence="3">Competence protein</fullName>
    </submittedName>
</protein>
<dbReference type="Proteomes" id="UP001319200">
    <property type="component" value="Unassembled WGS sequence"/>
</dbReference>
<dbReference type="AlphaFoldDB" id="A0AAP2GLK9"/>
<proteinExistence type="predicted"/>
<dbReference type="Pfam" id="PF06054">
    <property type="entry name" value="CoiA_nuc"/>
    <property type="match status" value="1"/>
</dbReference>
<dbReference type="EMBL" id="JAHESF010000002">
    <property type="protein sequence ID" value="MBT1695918.1"/>
    <property type="molecule type" value="Genomic_DNA"/>
</dbReference>
<feature type="domain" description="Competence protein CoiA-like N-terminal" evidence="2">
    <location>
        <begin position="19"/>
        <end position="49"/>
    </location>
</feature>
<dbReference type="Pfam" id="PF25164">
    <property type="entry name" value="CoiA_N"/>
    <property type="match status" value="1"/>
</dbReference>
<organism evidence="3 4">
    <name type="scientific">Chryseosolibacter histidini</name>
    <dbReference type="NCBI Taxonomy" id="2782349"/>
    <lineage>
        <taxon>Bacteria</taxon>
        <taxon>Pseudomonadati</taxon>
        <taxon>Bacteroidota</taxon>
        <taxon>Cytophagia</taxon>
        <taxon>Cytophagales</taxon>
        <taxon>Chryseotaleaceae</taxon>
        <taxon>Chryseosolibacter</taxon>
    </lineage>
</organism>
<evidence type="ECO:0000313" key="3">
    <source>
        <dbReference type="EMBL" id="MBT1695918.1"/>
    </source>
</evidence>
<comment type="caution">
    <text evidence="3">The sequence shown here is derived from an EMBL/GenBank/DDBJ whole genome shotgun (WGS) entry which is preliminary data.</text>
</comment>
<dbReference type="RefSeq" id="WP_254160713.1">
    <property type="nucleotide sequence ID" value="NZ_JAHESF010000002.1"/>
</dbReference>
<keyword evidence="4" id="KW-1185">Reference proteome</keyword>
<dbReference type="InterPro" id="IPR057253">
    <property type="entry name" value="CoiA-like_N"/>
</dbReference>
<evidence type="ECO:0000259" key="1">
    <source>
        <dbReference type="Pfam" id="PF06054"/>
    </source>
</evidence>
<name>A0AAP2GLK9_9BACT</name>
<gene>
    <name evidence="3" type="ORF">KK083_03455</name>
</gene>
<sequence length="263" mass="30368">MKFALINGSKIEATKGAKGVCPSCGSELIAKCGEFKINHWAHKGVHNCDPWWENETEWHRLWKNNFPVAWQETPLLDQLTGEKHIADVKTEHGVVIEFQHSPINAQERMAREKFYMNMIWIVDGARLKKDYPRFCKGRNDLRATQKKGLFIIDFPDECFPSSWLASSVPVIFDFRGVASIDDPGDIRHGLYCLFPRHSSGHFFLAAIPRTSLIVNLLNGNFPIKLASTDSVKQIEVMKPSGSFRRRESPYYLERGRWKRRRHL</sequence>
<accession>A0AAP2GLK9</accession>
<feature type="domain" description="Competence protein CoiA nuclease-like" evidence="1">
    <location>
        <begin position="91"/>
        <end position="133"/>
    </location>
</feature>
<evidence type="ECO:0000313" key="4">
    <source>
        <dbReference type="Proteomes" id="UP001319200"/>
    </source>
</evidence>